<keyword evidence="8" id="KW-1185">Reference proteome</keyword>
<sequence length="288" mass="33134">MSSSQPQQQEQQQSGSTNLRYQPPLEVLTNLLRTQQFYWFLGHVLAVLFFVLNFVTGFFRPRSSLRYYQFALLSIILTYLIVIRQVHFKSGFKFSTINARLLRDENVQYLTLAIVLYGSSFVIGQTQASLYSFVIFSVFHVSTYFQNHLLSVFLPSIGAQQRVNSLITQFTHKFNQPALFLAANAEIMMLLFAGFQLAISSLFLLFRWNFVYVGVQGFVFGVVVAFNKLRYDGNQYTKTVVDSMDARANQFVAQVNNPQVTELYTKIRTNVINYIRLIQLPKSAAKKN</sequence>
<dbReference type="Proteomes" id="UP000002037">
    <property type="component" value="Unassembled WGS sequence"/>
</dbReference>
<organism evidence="7 8">
    <name type="scientific">Candida tropicalis (strain ATCC MYA-3404 / T1)</name>
    <name type="common">Yeast</name>
    <dbReference type="NCBI Taxonomy" id="294747"/>
    <lineage>
        <taxon>Eukaryota</taxon>
        <taxon>Fungi</taxon>
        <taxon>Dikarya</taxon>
        <taxon>Ascomycota</taxon>
        <taxon>Saccharomycotina</taxon>
        <taxon>Pichiomycetes</taxon>
        <taxon>Debaryomycetaceae</taxon>
        <taxon>Candida/Lodderomyces clade</taxon>
        <taxon>Candida</taxon>
    </lineage>
</organism>
<dbReference type="VEuPathDB" id="FungiDB:CTRG_04603"/>
<feature type="transmembrane region" description="Helical" evidence="6">
    <location>
        <begin position="67"/>
        <end position="86"/>
    </location>
</feature>
<reference evidence="7 8" key="1">
    <citation type="journal article" date="2009" name="Nature">
        <title>Evolution of pathogenicity and sexual reproduction in eight Candida genomes.</title>
        <authorList>
            <person name="Butler G."/>
            <person name="Rasmussen M.D."/>
            <person name="Lin M.F."/>
            <person name="Santos M.A."/>
            <person name="Sakthikumar S."/>
            <person name="Munro C.A."/>
            <person name="Rheinbay E."/>
            <person name="Grabherr M."/>
            <person name="Forche A."/>
            <person name="Reedy J.L."/>
            <person name="Agrafioti I."/>
            <person name="Arnaud M.B."/>
            <person name="Bates S."/>
            <person name="Brown A.J."/>
            <person name="Brunke S."/>
            <person name="Costanzo M.C."/>
            <person name="Fitzpatrick D.A."/>
            <person name="de Groot P.W."/>
            <person name="Harris D."/>
            <person name="Hoyer L.L."/>
            <person name="Hube B."/>
            <person name="Klis F.M."/>
            <person name="Kodira C."/>
            <person name="Lennard N."/>
            <person name="Logue M.E."/>
            <person name="Martin R."/>
            <person name="Neiman A.M."/>
            <person name="Nikolaou E."/>
            <person name="Quail M.A."/>
            <person name="Quinn J."/>
            <person name="Santos M.C."/>
            <person name="Schmitzberger F.F."/>
            <person name="Sherlock G."/>
            <person name="Shah P."/>
            <person name="Silverstein K.A."/>
            <person name="Skrzypek M.S."/>
            <person name="Soll D."/>
            <person name="Staggs R."/>
            <person name="Stansfield I."/>
            <person name="Stumpf M.P."/>
            <person name="Sudbery P.E."/>
            <person name="Srikantha T."/>
            <person name="Zeng Q."/>
            <person name="Berman J."/>
            <person name="Berriman M."/>
            <person name="Heitman J."/>
            <person name="Gow N.A."/>
            <person name="Lorenz M.C."/>
            <person name="Birren B.W."/>
            <person name="Kellis M."/>
            <person name="Cuomo C.A."/>
        </authorList>
    </citation>
    <scope>NUCLEOTIDE SEQUENCE [LARGE SCALE GENOMIC DNA]</scope>
    <source>
        <strain evidence="8">ATCC MYA-3404 / T1</strain>
    </source>
</reference>
<dbReference type="InterPro" id="IPR005344">
    <property type="entry name" value="TMEM33/Pom33"/>
</dbReference>
<feature type="transmembrane region" description="Helical" evidence="6">
    <location>
        <begin position="178"/>
        <end position="199"/>
    </location>
</feature>
<dbReference type="GO" id="GO:0061024">
    <property type="term" value="P:membrane organization"/>
    <property type="evidence" value="ECO:0007669"/>
    <property type="project" value="TreeGrafter"/>
</dbReference>
<evidence type="ECO:0000256" key="5">
    <source>
        <dbReference type="ARBA" id="ARBA00023136"/>
    </source>
</evidence>
<dbReference type="InterPro" id="IPR051645">
    <property type="entry name" value="PER33/POM33_regulator"/>
</dbReference>
<dbReference type="AlphaFoldDB" id="C5MEW0"/>
<evidence type="ECO:0000256" key="1">
    <source>
        <dbReference type="ARBA" id="ARBA00004141"/>
    </source>
</evidence>
<keyword evidence="4 6" id="KW-1133">Transmembrane helix</keyword>
<feature type="transmembrane region" description="Helical" evidence="6">
    <location>
        <begin position="130"/>
        <end position="157"/>
    </location>
</feature>
<dbReference type="PANTHER" id="PTHR12703:SF4">
    <property type="entry name" value="TRANSMEMBRANE PROTEIN 33"/>
    <property type="match status" value="1"/>
</dbReference>
<dbReference type="eggNOG" id="KOG4002">
    <property type="taxonomic scope" value="Eukaryota"/>
</dbReference>
<dbReference type="GO" id="GO:0005783">
    <property type="term" value="C:endoplasmic reticulum"/>
    <property type="evidence" value="ECO:0007669"/>
    <property type="project" value="TreeGrafter"/>
</dbReference>
<dbReference type="KEGG" id="ctp:CTRG_04603"/>
<comment type="similarity">
    <text evidence="2">Belongs to the PER33/POM33 family.</text>
</comment>
<evidence type="ECO:0000256" key="4">
    <source>
        <dbReference type="ARBA" id="ARBA00022989"/>
    </source>
</evidence>
<gene>
    <name evidence="7" type="ORF">CTRG_04603</name>
</gene>
<dbReference type="OrthoDB" id="5581259at2759"/>
<proteinExistence type="inferred from homology"/>
<feature type="transmembrane region" description="Helical" evidence="6">
    <location>
        <begin position="205"/>
        <end position="226"/>
    </location>
</feature>
<dbReference type="Pfam" id="PF03661">
    <property type="entry name" value="TMEM33_Pom33"/>
    <property type="match status" value="1"/>
</dbReference>
<dbReference type="GeneID" id="8301135"/>
<comment type="subcellular location">
    <subcellularLocation>
        <location evidence="1">Membrane</location>
        <topology evidence="1">Multi-pass membrane protein</topology>
    </subcellularLocation>
</comment>
<dbReference type="PANTHER" id="PTHR12703">
    <property type="entry name" value="TRANSMEMBRANE PROTEIN 33"/>
    <property type="match status" value="1"/>
</dbReference>
<feature type="transmembrane region" description="Helical" evidence="6">
    <location>
        <begin position="37"/>
        <end position="55"/>
    </location>
</feature>
<dbReference type="HOGENOM" id="CLU_065417_3_0_1"/>
<protein>
    <submittedName>
        <fullName evidence="7">Uncharacterized protein</fullName>
    </submittedName>
</protein>
<name>C5MEW0_CANTT</name>
<keyword evidence="5 6" id="KW-0472">Membrane</keyword>
<keyword evidence="3 6" id="KW-0812">Transmembrane</keyword>
<dbReference type="GO" id="GO:0016020">
    <property type="term" value="C:membrane"/>
    <property type="evidence" value="ECO:0007669"/>
    <property type="project" value="UniProtKB-SubCell"/>
</dbReference>
<accession>C5MEW0</accession>
<evidence type="ECO:0000313" key="7">
    <source>
        <dbReference type="EMBL" id="EER31820.1"/>
    </source>
</evidence>
<evidence type="ECO:0000256" key="6">
    <source>
        <dbReference type="SAM" id="Phobius"/>
    </source>
</evidence>
<evidence type="ECO:0000313" key="8">
    <source>
        <dbReference type="Proteomes" id="UP000002037"/>
    </source>
</evidence>
<dbReference type="RefSeq" id="XP_002550305.1">
    <property type="nucleotide sequence ID" value="XM_002550259.1"/>
</dbReference>
<evidence type="ECO:0000256" key="3">
    <source>
        <dbReference type="ARBA" id="ARBA00022692"/>
    </source>
</evidence>
<feature type="transmembrane region" description="Helical" evidence="6">
    <location>
        <begin position="107"/>
        <end position="124"/>
    </location>
</feature>
<dbReference type="EMBL" id="GG692400">
    <property type="protein sequence ID" value="EER31820.1"/>
    <property type="molecule type" value="Genomic_DNA"/>
</dbReference>
<dbReference type="GO" id="GO:0071786">
    <property type="term" value="P:endoplasmic reticulum tubular network organization"/>
    <property type="evidence" value="ECO:0007669"/>
    <property type="project" value="TreeGrafter"/>
</dbReference>
<evidence type="ECO:0000256" key="2">
    <source>
        <dbReference type="ARBA" id="ARBA00007322"/>
    </source>
</evidence>